<protein>
    <submittedName>
        <fullName evidence="1">Uncharacterized protein</fullName>
    </submittedName>
</protein>
<reference evidence="1 2" key="1">
    <citation type="journal article" date="2022" name="New Phytol.">
        <title>Ecological generalism drives hyperdiversity of secondary metabolite gene clusters in xylarialean endophytes.</title>
        <authorList>
            <person name="Franco M.E.E."/>
            <person name="Wisecaver J.H."/>
            <person name="Arnold A.E."/>
            <person name="Ju Y.M."/>
            <person name="Slot J.C."/>
            <person name="Ahrendt S."/>
            <person name="Moore L.P."/>
            <person name="Eastman K.E."/>
            <person name="Scott K."/>
            <person name="Konkel Z."/>
            <person name="Mondo S.J."/>
            <person name="Kuo A."/>
            <person name="Hayes R.D."/>
            <person name="Haridas S."/>
            <person name="Andreopoulos B."/>
            <person name="Riley R."/>
            <person name="LaButti K."/>
            <person name="Pangilinan J."/>
            <person name="Lipzen A."/>
            <person name="Amirebrahimi M."/>
            <person name="Yan J."/>
            <person name="Adam C."/>
            <person name="Keymanesh K."/>
            <person name="Ng V."/>
            <person name="Louie K."/>
            <person name="Northen T."/>
            <person name="Drula E."/>
            <person name="Henrissat B."/>
            <person name="Hsieh H.M."/>
            <person name="Youens-Clark K."/>
            <person name="Lutzoni F."/>
            <person name="Miadlikowska J."/>
            <person name="Eastwood D.C."/>
            <person name="Hamelin R.C."/>
            <person name="Grigoriev I.V."/>
            <person name="U'Ren J.M."/>
        </authorList>
    </citation>
    <scope>NUCLEOTIDE SEQUENCE [LARGE SCALE GENOMIC DNA]</scope>
    <source>
        <strain evidence="1 2">CBS 119005</strain>
    </source>
</reference>
<comment type="caution">
    <text evidence="1">The sequence shown here is derived from an EMBL/GenBank/DDBJ whole genome shotgun (WGS) entry which is preliminary data.</text>
</comment>
<organism evidence="1 2">
    <name type="scientific">Hypoxylon rubiginosum</name>
    <dbReference type="NCBI Taxonomy" id="110542"/>
    <lineage>
        <taxon>Eukaryota</taxon>
        <taxon>Fungi</taxon>
        <taxon>Dikarya</taxon>
        <taxon>Ascomycota</taxon>
        <taxon>Pezizomycotina</taxon>
        <taxon>Sordariomycetes</taxon>
        <taxon>Xylariomycetidae</taxon>
        <taxon>Xylariales</taxon>
        <taxon>Hypoxylaceae</taxon>
        <taxon>Hypoxylon</taxon>
    </lineage>
</organism>
<dbReference type="EMBL" id="MU393686">
    <property type="protein sequence ID" value="KAI4858803.1"/>
    <property type="molecule type" value="Genomic_DNA"/>
</dbReference>
<keyword evidence="2" id="KW-1185">Reference proteome</keyword>
<sequence>MTSREPAGMSPSTSGTTTENLPDSGYNTQPTTPSGKVSENAKSNWYRRSSISSLFGKKKKIRLIAKEVDIPTLERFKAIQHDLEEFLLGQMRAHQKPGTRYAPMSIRVVMMGISNDDARPYIVVFCESSLKNLVQGFIKQDIIASLCQPGDMGVPSFEVVVHGNAPRLRLGESDIDVVADTTCVYGRNRENTLCGVPISFRLPNGQRHHATFGGIIKVMTISGDIELLGMTAGHVLHQWDDIGAVLQDGEAPIRDDQSADSIFHEELLVHGNDVQSSVIFEDEDDDEIEVDIEPLIPSQSSAERLDTGSRWEFKHTTVLGNIIDVTESSKRHSSKQNHDWALFRLTTYAMNYARTSKGRKELRTISQRNPGASGRRPIRMLSGSKGRRKGTLLSEPGRILLEGDQEFVASFMITISGKSGICDGDSGSWVVDDETFEVYGQLVASDVLGSGYVIPMEGIMDDIKSQLGAKTVGLPGPTIILCASTIRTAEARHLAKKRPLSPTTGLKGSSVTQLSSNLENTDLARLFSPAPLSPSLSMVFDSGYSSMGSSPSRRRRRISREDKQLEHQR</sequence>
<evidence type="ECO:0000313" key="1">
    <source>
        <dbReference type="EMBL" id="KAI4858803.1"/>
    </source>
</evidence>
<accession>A0ACB9YHD9</accession>
<name>A0ACB9YHD9_9PEZI</name>
<gene>
    <name evidence="1" type="ORF">F4820DRAFT_454514</name>
</gene>
<dbReference type="Proteomes" id="UP001497700">
    <property type="component" value="Unassembled WGS sequence"/>
</dbReference>
<evidence type="ECO:0000313" key="2">
    <source>
        <dbReference type="Proteomes" id="UP001497700"/>
    </source>
</evidence>
<proteinExistence type="predicted"/>